<proteinExistence type="predicted"/>
<accession>A0ACC0R3I9</accession>
<sequence>MPSTIQIQEHGNATHLQLAARIEELRQLTRIQKKLERRSKIIVFDDEQLQELSMVRGSLFDIDEDDPIDLDPRYFLPGPIQELEDGLEQLRSEWAIFPRPWPQAKPIENRHLQGRDEFAHSSAADDAFFAEIGPECKKSWRSPEDGRPCWQYWSSGDFYMRPHPGNCPPERGVSNYNPDVPHAVGTVCDIARPRGQSSLHSELLAAVCLLKAQIDSPSRYLGHHVCHILIVSFHARFSARIIQAYFQNGKVVIRPSRLINLHTRTISPEVKLVIRWLNSRPVGDTRLPVQAVPILDQVDDNFDLPVQVTDVEGVLPQDTCERQAIEGAEVVLCSLPTATLFT</sequence>
<evidence type="ECO:0000313" key="2">
    <source>
        <dbReference type="Proteomes" id="UP001065298"/>
    </source>
</evidence>
<evidence type="ECO:0000313" key="1">
    <source>
        <dbReference type="EMBL" id="KAI8671662.1"/>
    </source>
</evidence>
<name>A0ACC0R3I9_9HYPO</name>
<organism evidence="1 2">
    <name type="scientific">Fusarium keratoplasticum</name>
    <dbReference type="NCBI Taxonomy" id="1328300"/>
    <lineage>
        <taxon>Eukaryota</taxon>
        <taxon>Fungi</taxon>
        <taxon>Dikarya</taxon>
        <taxon>Ascomycota</taxon>
        <taxon>Pezizomycotina</taxon>
        <taxon>Sordariomycetes</taxon>
        <taxon>Hypocreomycetidae</taxon>
        <taxon>Hypocreales</taxon>
        <taxon>Nectriaceae</taxon>
        <taxon>Fusarium</taxon>
        <taxon>Fusarium solani species complex</taxon>
    </lineage>
</organism>
<gene>
    <name evidence="1" type="ORF">NCS57_00642000</name>
</gene>
<reference evidence="1" key="1">
    <citation type="submission" date="2022-06" db="EMBL/GenBank/DDBJ databases">
        <title>Fusarium solani species complex genomes reveal bases of compartmentalisation and animal pathogenesis.</title>
        <authorList>
            <person name="Tsai I.J."/>
        </authorList>
    </citation>
    <scope>NUCLEOTIDE SEQUENCE</scope>
    <source>
        <strain evidence="1">Fu6.1</strain>
    </source>
</reference>
<comment type="caution">
    <text evidence="1">The sequence shown here is derived from an EMBL/GenBank/DDBJ whole genome shotgun (WGS) entry which is preliminary data.</text>
</comment>
<dbReference type="EMBL" id="CM046506">
    <property type="protein sequence ID" value="KAI8671662.1"/>
    <property type="molecule type" value="Genomic_DNA"/>
</dbReference>
<keyword evidence="2" id="KW-1185">Reference proteome</keyword>
<protein>
    <submittedName>
        <fullName evidence="1">Uncharacterized protein</fullName>
    </submittedName>
</protein>
<dbReference type="Proteomes" id="UP001065298">
    <property type="component" value="Chromosome 4"/>
</dbReference>